<keyword evidence="3" id="KW-1185">Reference proteome</keyword>
<comment type="caution">
    <text evidence="2">The sequence shown here is derived from an EMBL/GenBank/DDBJ whole genome shotgun (WGS) entry which is preliminary data.</text>
</comment>
<dbReference type="RefSeq" id="WP_377068416.1">
    <property type="nucleotide sequence ID" value="NZ_JBHSJJ010000018.1"/>
</dbReference>
<sequence>MQKFSKKYIFPLLLLMVSSIFSCMEDSGFNIVWEGLEVEFEDASRPNGTVRKIVSKTSDNQVDEAMVKINLVGAQVNAPISLLIGVDPSSTAVAGVHYRMVTNEVTLPANASFVEFPIEILTGNLDTEEQPDLILVILDAGQTKISANYHSLTMEIRLACPSDLAGVYNSVNVGTGGTVNYQVTITEVEPFTYRISDITGGVYAQVYGAEDNPAIFTELCGEISIIDQPDLVFGGDSFNGTGRVNPNGTITINWSNEAGDSGMTTLTRTN</sequence>
<feature type="chain" id="PRO_5047225229" evidence="1">
    <location>
        <begin position="24"/>
        <end position="270"/>
    </location>
</feature>
<name>A0ABV9T7N7_9BACT</name>
<evidence type="ECO:0000313" key="3">
    <source>
        <dbReference type="Proteomes" id="UP001595818"/>
    </source>
</evidence>
<keyword evidence="1" id="KW-0732">Signal</keyword>
<accession>A0ABV9T7N7</accession>
<protein>
    <submittedName>
        <fullName evidence="2">DUF4843 domain-containing protein</fullName>
    </submittedName>
</protein>
<gene>
    <name evidence="2" type="ORF">ACFPFU_22570</name>
</gene>
<evidence type="ECO:0000256" key="1">
    <source>
        <dbReference type="SAM" id="SignalP"/>
    </source>
</evidence>
<dbReference type="Proteomes" id="UP001595818">
    <property type="component" value="Unassembled WGS sequence"/>
</dbReference>
<dbReference type="EMBL" id="JBHSJJ010000018">
    <property type="protein sequence ID" value="MFC4874506.1"/>
    <property type="molecule type" value="Genomic_DNA"/>
</dbReference>
<dbReference type="Pfam" id="PF16132">
    <property type="entry name" value="DUF4843"/>
    <property type="match status" value="1"/>
</dbReference>
<proteinExistence type="predicted"/>
<dbReference type="InterPro" id="IPR032299">
    <property type="entry name" value="DUF4843"/>
</dbReference>
<reference evidence="3" key="1">
    <citation type="journal article" date="2019" name="Int. J. Syst. Evol. Microbiol.">
        <title>The Global Catalogue of Microorganisms (GCM) 10K type strain sequencing project: providing services to taxonomists for standard genome sequencing and annotation.</title>
        <authorList>
            <consortium name="The Broad Institute Genomics Platform"/>
            <consortium name="The Broad Institute Genome Sequencing Center for Infectious Disease"/>
            <person name="Wu L."/>
            <person name="Ma J."/>
        </authorList>
    </citation>
    <scope>NUCLEOTIDE SEQUENCE [LARGE SCALE GENOMIC DNA]</scope>
    <source>
        <strain evidence="3">CGMCC 4.7466</strain>
    </source>
</reference>
<dbReference type="PROSITE" id="PS51257">
    <property type="entry name" value="PROKAR_LIPOPROTEIN"/>
    <property type="match status" value="1"/>
</dbReference>
<feature type="signal peptide" evidence="1">
    <location>
        <begin position="1"/>
        <end position="23"/>
    </location>
</feature>
<organism evidence="2 3">
    <name type="scientific">Negadavirga shengliensis</name>
    <dbReference type="NCBI Taxonomy" id="1389218"/>
    <lineage>
        <taxon>Bacteria</taxon>
        <taxon>Pseudomonadati</taxon>
        <taxon>Bacteroidota</taxon>
        <taxon>Cytophagia</taxon>
        <taxon>Cytophagales</taxon>
        <taxon>Cyclobacteriaceae</taxon>
        <taxon>Negadavirga</taxon>
    </lineage>
</organism>
<evidence type="ECO:0000313" key="2">
    <source>
        <dbReference type="EMBL" id="MFC4874506.1"/>
    </source>
</evidence>